<comment type="caution">
    <text evidence="3">The sequence shown here is derived from an EMBL/GenBank/DDBJ whole genome shotgun (WGS) entry which is preliminary data.</text>
</comment>
<reference evidence="3" key="1">
    <citation type="submission" date="2023-05" db="EMBL/GenBank/DDBJ databases">
        <title>Mariniplasma microaerophilum sp. nov., a novel anaerobic mollicute isolated from terrestrial mud volcano, Taman Peninsula, Russia.</title>
        <authorList>
            <person name="Khomyakova M.A."/>
            <person name="Merkel A.Y."/>
            <person name="Slobodkin A.I."/>
        </authorList>
    </citation>
    <scope>NUCLEOTIDE SEQUENCE</scope>
    <source>
        <strain evidence="3">M4Ah</strain>
    </source>
</reference>
<name>A0AAW6U624_9MOLU</name>
<evidence type="ECO:0000313" key="3">
    <source>
        <dbReference type="EMBL" id="MDI6453300.1"/>
    </source>
</evidence>
<evidence type="ECO:0000256" key="1">
    <source>
        <dbReference type="ARBA" id="ARBA00004196"/>
    </source>
</evidence>
<proteinExistence type="predicted"/>
<keyword evidence="4" id="KW-1185">Reference proteome</keyword>
<dbReference type="Proteomes" id="UP001431532">
    <property type="component" value="Unassembled WGS sequence"/>
</dbReference>
<dbReference type="Gene3D" id="2.60.40.4270">
    <property type="entry name" value="Listeria-Bacteroides repeat domain"/>
    <property type="match status" value="5"/>
</dbReference>
<dbReference type="InterPro" id="IPR013378">
    <property type="entry name" value="InlB-like_B-rpt"/>
</dbReference>
<evidence type="ECO:0000256" key="2">
    <source>
        <dbReference type="SAM" id="SignalP"/>
    </source>
</evidence>
<feature type="signal peptide" evidence="2">
    <location>
        <begin position="1"/>
        <end position="26"/>
    </location>
</feature>
<keyword evidence="2" id="KW-0732">Signal</keyword>
<dbReference type="AlphaFoldDB" id="A0AAW6U624"/>
<evidence type="ECO:0000313" key="4">
    <source>
        <dbReference type="Proteomes" id="UP001431532"/>
    </source>
</evidence>
<protein>
    <submittedName>
        <fullName evidence="3">InlB B-repeat-containing protein</fullName>
    </submittedName>
</protein>
<dbReference type="NCBIfam" id="TIGR02543">
    <property type="entry name" value="List_Bact_rpt"/>
    <property type="match status" value="2"/>
</dbReference>
<comment type="subcellular location">
    <subcellularLocation>
        <location evidence="1">Cell envelope</location>
    </subcellularLocation>
</comment>
<dbReference type="RefSeq" id="WP_282839731.1">
    <property type="nucleotide sequence ID" value="NZ_JASCXW010000023.1"/>
</dbReference>
<gene>
    <name evidence="3" type="ORF">QJ521_06970</name>
</gene>
<dbReference type="InterPro" id="IPR042229">
    <property type="entry name" value="Listeria/Bacterioides_rpt_sf"/>
</dbReference>
<dbReference type="Pfam" id="PF09479">
    <property type="entry name" value="Flg_new"/>
    <property type="match status" value="5"/>
</dbReference>
<accession>A0AAW6U624</accession>
<dbReference type="EMBL" id="JASCXW010000023">
    <property type="protein sequence ID" value="MDI6453300.1"/>
    <property type="molecule type" value="Genomic_DNA"/>
</dbReference>
<dbReference type="GO" id="GO:0030313">
    <property type="term" value="C:cell envelope"/>
    <property type="evidence" value="ECO:0007669"/>
    <property type="project" value="UniProtKB-SubCell"/>
</dbReference>
<feature type="chain" id="PRO_5043543609" evidence="2">
    <location>
        <begin position="27"/>
        <end position="1036"/>
    </location>
</feature>
<sequence>MKKIVLAFLFLYILAFTGSSLTNVFAAEDDITVKISTIFEEGNEIGPNNLLRTYGSKVGFTPPGDNSGYDFVFWVVNGIVRKDLELTHQFTVTSKLELLAIYAPNDPVKYAVVFMDSNGKKLEVQYVAPTEDATDLVSLPDKPGYEVSTTNKWKSITGNETLTNITSHTVFVLQYQSTSLDTFDLVVNDGHGAGNYAYNSLAEVSALVETPNPFSHWEEYGIIVSYDEPYMFTMASNRELTAVYLETPLTAEPLVTMTNDLGVRDGYHTYMGQFSIPDGYELIEYGYLISDQVEVLTLDTPGVEVVIGNTSHPVTNEFVTSFVQKSISSIRGYLIVSDGIDIISVYSEYKPAIKDDILYHFDYSSGHGLSYQDPELAVDFTNLVDASVFSTTLYRVAANTVSIAEQTTSRALVISPRLGGTNTGEAYVVMDFGIDVINKLEFETYFWNSSAEQYFTTYVLEVWDTVEEEWVLVLDLLAEIETTLVVNQLVVEDFEGSIFRFFATGGQNNGNTARILLDNVKAIETKASFTHDVTFNNDGIPTHVAVFNGESTTPLAPSKLGYTLVGWYIDEGLETEFNFSSVISENIELFAKWEINSYTISFEENGGSTVLDITQDYNTEVTQPTNPTKTGYDFDKWYSDIGLTTPYTFTTMPAENITLFAGWIPVEYDILYNLDGGVNDELNPDSYTIETSTITLEPATKDGYVFQGWFDNVSFTGEPITTIELGSTGEVTLYAKFVEATGETFTVTFYAVEGDTEPYDVQEIDENYFAARPISDPTRSGYAFVNWYLDGSETPFDFEMYSIVEDITIIGQWIEVFTVTFNSNGGSSVDSEYVNNGSYASEPNAPTKSTYSFGGWYTDNSTFDNPFDFDNTSINQNYDLYAKWLFAETFDNSAATASYLNGSFVGNHGVTWNYVHARNEGDYSIDGKGIMLRRLAEGSALEATFNNGILSFGFEYRKAFTGQNVRKYKIDVTANETTTTYNIPDFGGGSGADATVHNFSLEDLNLNGVVTIRIYATAVDVQATFDNFSWTEYQGE</sequence>
<organism evidence="3 4">
    <name type="scientific">Peloplasma aerotolerans</name>
    <dbReference type="NCBI Taxonomy" id="3044389"/>
    <lineage>
        <taxon>Bacteria</taxon>
        <taxon>Bacillati</taxon>
        <taxon>Mycoplasmatota</taxon>
        <taxon>Mollicutes</taxon>
        <taxon>Acholeplasmatales</taxon>
        <taxon>Acholeplasmataceae</taxon>
        <taxon>Peloplasma</taxon>
    </lineage>
</organism>